<dbReference type="InterPro" id="IPR002641">
    <property type="entry name" value="PNPLA_dom"/>
</dbReference>
<feature type="chain" id="PRO_5003684936" evidence="6">
    <location>
        <begin position="27"/>
        <end position="910"/>
    </location>
</feature>
<feature type="active site" description="Nucleophile" evidence="4">
    <location>
        <position position="137"/>
    </location>
</feature>
<evidence type="ECO:0000259" key="7">
    <source>
        <dbReference type="PROSITE" id="PS51635"/>
    </source>
</evidence>
<keyword evidence="6" id="KW-0732">Signal</keyword>
<dbReference type="HOGENOM" id="CLU_014750_1_0_0"/>
<dbReference type="PANTHER" id="PTHR14226">
    <property type="entry name" value="NEUROPATHY TARGET ESTERASE/SWISS CHEESE D.MELANOGASTER"/>
    <property type="match status" value="1"/>
</dbReference>
<evidence type="ECO:0000256" key="1">
    <source>
        <dbReference type="ARBA" id="ARBA00022801"/>
    </source>
</evidence>
<feature type="signal peptide" evidence="6">
    <location>
        <begin position="1"/>
        <end position="26"/>
    </location>
</feature>
<evidence type="ECO:0000256" key="2">
    <source>
        <dbReference type="ARBA" id="ARBA00022963"/>
    </source>
</evidence>
<name>I3ZCR6_TERRK</name>
<evidence type="ECO:0000256" key="5">
    <source>
        <dbReference type="SAM" id="MobiDB-lite"/>
    </source>
</evidence>
<dbReference type="SUPFAM" id="SSF52151">
    <property type="entry name" value="FabD/lysophospholipase-like"/>
    <property type="match status" value="1"/>
</dbReference>
<accession>I3ZCR6</accession>
<organism evidence="8 9">
    <name type="scientific">Terriglobus roseus (strain DSM 18391 / NRRL B-41598 / KBS 63)</name>
    <dbReference type="NCBI Taxonomy" id="926566"/>
    <lineage>
        <taxon>Bacteria</taxon>
        <taxon>Pseudomonadati</taxon>
        <taxon>Acidobacteriota</taxon>
        <taxon>Terriglobia</taxon>
        <taxon>Terriglobales</taxon>
        <taxon>Acidobacteriaceae</taxon>
        <taxon>Terriglobus</taxon>
    </lineage>
</organism>
<dbReference type="InterPro" id="IPR050301">
    <property type="entry name" value="NTE"/>
</dbReference>
<feature type="domain" description="PNPLA" evidence="7">
    <location>
        <begin position="104"/>
        <end position="295"/>
    </location>
</feature>
<feature type="short sequence motif" description="GXSXG" evidence="4">
    <location>
        <begin position="135"/>
        <end position="139"/>
    </location>
</feature>
<evidence type="ECO:0000256" key="6">
    <source>
        <dbReference type="SAM" id="SignalP"/>
    </source>
</evidence>
<proteinExistence type="predicted"/>
<dbReference type="Proteomes" id="UP000006056">
    <property type="component" value="Chromosome"/>
</dbReference>
<comment type="caution">
    <text evidence="4">Lacks conserved residue(s) required for the propagation of feature annotation.</text>
</comment>
<feature type="compositionally biased region" description="Pro residues" evidence="5">
    <location>
        <begin position="89"/>
        <end position="98"/>
    </location>
</feature>
<gene>
    <name evidence="8" type="ordered locus">Terro_0699</name>
</gene>
<evidence type="ECO:0000313" key="9">
    <source>
        <dbReference type="Proteomes" id="UP000006056"/>
    </source>
</evidence>
<evidence type="ECO:0000256" key="3">
    <source>
        <dbReference type="ARBA" id="ARBA00023098"/>
    </source>
</evidence>
<feature type="compositionally biased region" description="Low complexity" evidence="5">
    <location>
        <begin position="68"/>
        <end position="88"/>
    </location>
</feature>
<dbReference type="STRING" id="926566.Terro_0699"/>
<sequence length="910" mass="97959">MNRAKQLPLAHALLCAWLTCTTAAPAQQGATPQSAGAAAQTGVGGSSPQQPRGGEAPANQGNSLTPDQGRPQQGQAGAPTNGDGAPNNPSTPAPPPPGRQKIGLALGGGGALALSEIGVLKWMEEHHVPVDVIAGTSMGSLLGALYATGHTTKQMEDLTSDAVFSKVFRIGTDFRDLNFRRREDQRFLPGGFNMGLKKGVSLRNGVLLDYGLNQFLNAQFLPYGAEFSFDQMPLPFRCVATDILVGREAVFTHGPLAEAVRASISIPGVFPPLEDGGHIYVDGALTENLPTDVVKRELHADVVLAVSLPLTPPAQGDTGSVLGILQRSFSVASWSNEVRSRALADVIIEPIAPPGVGAGDYAKSADLAKVGYEAAQKVAPQLLKYALNDADWAQYLQTRTKREASPLRNIAKVNVIAPTSRNAIGVRDTANNLPGKKLNTDEIEAKLNEVRSDGRFETDYFLTTPGQVVNTDVTGPANEGRKVEGRELLHPEERRGPGDDKAAQLVENADKGINTAGQPGAAISSTPVNNKLPAGKREAEPAKEKQTFETVAPSSRGKIALATATQPGYKPGEGDVDLNLWVRDRPGGPPYLLLGGNVIAQTGGTARATIDGVLTMQDLGGYKSEFRTRMRFGFLTQLSPEYYKRFGDSNWFAAPHLDLLRTPVYIWSDQKRIAERMSLTEGGGLDVGYVVSHFTELRAGYSINHQVWHTTTGSDGLPNFQGNVQTARIQYRFNGQDRAMVPRHGLRVDATAGYQFNTTRSENAPRLEGTTTYFRDIGHGNTLSFSFEGGTMFRRQVADPFRFTLGGPLRLTASSFDEYRGTDYIFARPAYFRRIAELPQPLGQSIYVVGTYELGRIYSPGLGVTPARTVMRQDVFFGLAAETPLGAVTFGPAIGSDGHRKLVFTLGRFF</sequence>
<feature type="region of interest" description="Disordered" evidence="5">
    <location>
        <begin position="31"/>
        <end position="105"/>
    </location>
</feature>
<feature type="short sequence motif" description="DGA/G" evidence="4">
    <location>
        <begin position="282"/>
        <end position="284"/>
    </location>
</feature>
<dbReference type="eggNOG" id="COG1752">
    <property type="taxonomic scope" value="Bacteria"/>
</dbReference>
<feature type="compositionally biased region" description="Low complexity" evidence="5">
    <location>
        <begin position="31"/>
        <end position="41"/>
    </location>
</feature>
<evidence type="ECO:0000256" key="4">
    <source>
        <dbReference type="PROSITE-ProRule" id="PRU01161"/>
    </source>
</evidence>
<keyword evidence="1 4" id="KW-0378">Hydrolase</keyword>
<keyword evidence="2 4" id="KW-0442">Lipid degradation</keyword>
<evidence type="ECO:0000313" key="8">
    <source>
        <dbReference type="EMBL" id="AFL87034.1"/>
    </source>
</evidence>
<dbReference type="Gene3D" id="3.40.1090.10">
    <property type="entry name" value="Cytosolic phospholipase A2 catalytic domain"/>
    <property type="match status" value="2"/>
</dbReference>
<dbReference type="eggNOG" id="COG4775">
    <property type="taxonomic scope" value="Bacteria"/>
</dbReference>
<feature type="active site" description="Proton acceptor" evidence="4">
    <location>
        <position position="282"/>
    </location>
</feature>
<keyword evidence="9" id="KW-1185">Reference proteome</keyword>
<dbReference type="RefSeq" id="WP_014784603.1">
    <property type="nucleotide sequence ID" value="NC_018014.1"/>
</dbReference>
<dbReference type="OrthoDB" id="9770965at2"/>
<dbReference type="KEGG" id="trs:Terro_0699"/>
<dbReference type="EMBL" id="CP003379">
    <property type="protein sequence ID" value="AFL87034.1"/>
    <property type="molecule type" value="Genomic_DNA"/>
</dbReference>
<feature type="compositionally biased region" description="Basic and acidic residues" evidence="5">
    <location>
        <begin position="479"/>
        <end position="501"/>
    </location>
</feature>
<dbReference type="InterPro" id="IPR016035">
    <property type="entry name" value="Acyl_Trfase/lysoPLipase"/>
</dbReference>
<dbReference type="GO" id="GO:0016042">
    <property type="term" value="P:lipid catabolic process"/>
    <property type="evidence" value="ECO:0007669"/>
    <property type="project" value="UniProtKB-UniRule"/>
</dbReference>
<feature type="region of interest" description="Disordered" evidence="5">
    <location>
        <begin position="515"/>
        <end position="554"/>
    </location>
</feature>
<reference evidence="8 9" key="1">
    <citation type="submission" date="2012-06" db="EMBL/GenBank/DDBJ databases">
        <title>Complete genome of Terriglobus roseus DSM 18391.</title>
        <authorList>
            <consortium name="US DOE Joint Genome Institute (JGI-PGF)"/>
            <person name="Lucas S."/>
            <person name="Copeland A."/>
            <person name="Lapidus A."/>
            <person name="Glavina del Rio T."/>
            <person name="Dalin E."/>
            <person name="Tice H."/>
            <person name="Bruce D."/>
            <person name="Goodwin L."/>
            <person name="Pitluck S."/>
            <person name="Peters L."/>
            <person name="Mikhailova N."/>
            <person name="Munk A.C.C."/>
            <person name="Kyrpides N."/>
            <person name="Mavromatis K."/>
            <person name="Ivanova N."/>
            <person name="Brettin T."/>
            <person name="Detter J.C."/>
            <person name="Han C."/>
            <person name="Larimer F."/>
            <person name="Land M."/>
            <person name="Hauser L."/>
            <person name="Markowitz V."/>
            <person name="Cheng J.-F."/>
            <person name="Hugenholtz P."/>
            <person name="Woyke T."/>
            <person name="Wu D."/>
            <person name="Brambilla E."/>
            <person name="Klenk H.-P."/>
            <person name="Eisen J.A."/>
        </authorList>
    </citation>
    <scope>NUCLEOTIDE SEQUENCE [LARGE SCALE GENOMIC DNA]</scope>
    <source>
        <strain evidence="9">DSM 18391 / NRRL B-41598 / KBS 63</strain>
    </source>
</reference>
<feature type="region of interest" description="Disordered" evidence="5">
    <location>
        <begin position="467"/>
        <end position="501"/>
    </location>
</feature>
<dbReference type="Pfam" id="PF01734">
    <property type="entry name" value="Patatin"/>
    <property type="match status" value="1"/>
</dbReference>
<keyword evidence="3 4" id="KW-0443">Lipid metabolism</keyword>
<feature type="compositionally biased region" description="Basic and acidic residues" evidence="5">
    <location>
        <begin position="535"/>
        <end position="547"/>
    </location>
</feature>
<dbReference type="PANTHER" id="PTHR14226:SF29">
    <property type="entry name" value="NEUROPATHY TARGET ESTERASE SWS"/>
    <property type="match status" value="1"/>
</dbReference>
<dbReference type="AlphaFoldDB" id="I3ZCR6"/>
<dbReference type="GO" id="GO:0016787">
    <property type="term" value="F:hydrolase activity"/>
    <property type="evidence" value="ECO:0007669"/>
    <property type="project" value="UniProtKB-UniRule"/>
</dbReference>
<dbReference type="PROSITE" id="PS51635">
    <property type="entry name" value="PNPLA"/>
    <property type="match status" value="1"/>
</dbReference>
<protein>
    <submittedName>
        <fullName evidence="8">Putative esterase of the alpha-beta hydrolase superfamily</fullName>
    </submittedName>
</protein>